<sequence length="82" mass="9175">MHRETLTTDVGNLKTQLAQTSSDVLRVEAKLEGNVHSEERPGLNALKVISKAHTNHVKEIKNDIKEMKAKAASQEETIEQQQ</sequence>
<gene>
    <name evidence="2" type="ORF">PG991_000367</name>
</gene>
<proteinExistence type="predicted"/>
<accession>A0ABR1T3V7</accession>
<organism evidence="2 3">
    <name type="scientific">Apiospora marii</name>
    <dbReference type="NCBI Taxonomy" id="335849"/>
    <lineage>
        <taxon>Eukaryota</taxon>
        <taxon>Fungi</taxon>
        <taxon>Dikarya</taxon>
        <taxon>Ascomycota</taxon>
        <taxon>Pezizomycotina</taxon>
        <taxon>Sordariomycetes</taxon>
        <taxon>Xylariomycetidae</taxon>
        <taxon>Amphisphaeriales</taxon>
        <taxon>Apiosporaceae</taxon>
        <taxon>Apiospora</taxon>
    </lineage>
</organism>
<name>A0ABR1T3V7_9PEZI</name>
<dbReference type="Proteomes" id="UP001396898">
    <property type="component" value="Unassembled WGS sequence"/>
</dbReference>
<reference evidence="2 3" key="1">
    <citation type="submission" date="2023-01" db="EMBL/GenBank/DDBJ databases">
        <title>Analysis of 21 Apiospora genomes using comparative genomics revels a genus with tremendous synthesis potential of carbohydrate active enzymes and secondary metabolites.</title>
        <authorList>
            <person name="Sorensen T."/>
        </authorList>
    </citation>
    <scope>NUCLEOTIDE SEQUENCE [LARGE SCALE GENOMIC DNA]</scope>
    <source>
        <strain evidence="2 3">CBS 20057</strain>
    </source>
</reference>
<comment type="caution">
    <text evidence="2">The sequence shown here is derived from an EMBL/GenBank/DDBJ whole genome shotgun (WGS) entry which is preliminary data.</text>
</comment>
<evidence type="ECO:0000256" key="1">
    <source>
        <dbReference type="SAM" id="Coils"/>
    </source>
</evidence>
<feature type="coiled-coil region" evidence="1">
    <location>
        <begin position="50"/>
        <end position="77"/>
    </location>
</feature>
<keyword evidence="3" id="KW-1185">Reference proteome</keyword>
<protein>
    <submittedName>
        <fullName evidence="2">Uncharacterized protein</fullName>
    </submittedName>
</protein>
<dbReference type="EMBL" id="JAQQWI010000001">
    <property type="protein sequence ID" value="KAK8040579.1"/>
    <property type="molecule type" value="Genomic_DNA"/>
</dbReference>
<evidence type="ECO:0000313" key="3">
    <source>
        <dbReference type="Proteomes" id="UP001396898"/>
    </source>
</evidence>
<keyword evidence="1" id="KW-0175">Coiled coil</keyword>
<evidence type="ECO:0000313" key="2">
    <source>
        <dbReference type="EMBL" id="KAK8040579.1"/>
    </source>
</evidence>